<sequence length="71" mass="8136">MKNNNKAITSIVTPSFAQRNLEATRLFFKIVSYSVVLWLCLFVIALFLFSQEVPQVSNELTLDTEIILNNK</sequence>
<dbReference type="EMBL" id="JAECZB010000030">
    <property type="protein sequence ID" value="MBH8553370.1"/>
    <property type="molecule type" value="Genomic_DNA"/>
</dbReference>
<evidence type="ECO:0000313" key="3">
    <source>
        <dbReference type="Proteomes" id="UP000599391"/>
    </source>
</evidence>
<accession>A0A8J7L0W4</accession>
<evidence type="ECO:0000313" key="2">
    <source>
        <dbReference type="EMBL" id="MBH8553370.1"/>
    </source>
</evidence>
<keyword evidence="1" id="KW-1133">Transmembrane helix</keyword>
<gene>
    <name evidence="2" type="ORF">I8751_13495</name>
</gene>
<keyword evidence="1" id="KW-0472">Membrane</keyword>
<dbReference type="AlphaFoldDB" id="A0A8J7L0W4"/>
<keyword evidence="1" id="KW-0812">Transmembrane</keyword>
<keyword evidence="3" id="KW-1185">Reference proteome</keyword>
<feature type="transmembrane region" description="Helical" evidence="1">
    <location>
        <begin position="26"/>
        <end position="49"/>
    </location>
</feature>
<reference evidence="2 3" key="1">
    <citation type="journal article" date="2021" name="Int. J. Syst. Evol. Microbiol.">
        <title>Amazonocrinis nigriterrae gen. nov., sp. nov., Atlanticothrix silvestris gen. nov., sp. nov. and Dendronalium phyllosphericum gen. nov., sp. nov., nostocacean cyanobacteria from Brazilian environments.</title>
        <authorList>
            <person name="Alvarenga D.O."/>
            <person name="Andreote A.P.D."/>
            <person name="Branco L.H.Z."/>
            <person name="Delbaje E."/>
            <person name="Cruz R.B."/>
            <person name="Varani A.M."/>
            <person name="Fiore M.F."/>
        </authorList>
    </citation>
    <scope>NUCLEOTIDE SEQUENCE [LARGE SCALE GENOMIC DNA]</scope>
    <source>
        <strain evidence="2 3">CENA357</strain>
    </source>
</reference>
<protein>
    <submittedName>
        <fullName evidence="2">Uncharacterized protein</fullName>
    </submittedName>
</protein>
<comment type="caution">
    <text evidence="2">The sequence shown here is derived from an EMBL/GenBank/DDBJ whole genome shotgun (WGS) entry which is preliminary data.</text>
</comment>
<dbReference type="Proteomes" id="UP000599391">
    <property type="component" value="Unassembled WGS sequence"/>
</dbReference>
<evidence type="ECO:0000256" key="1">
    <source>
        <dbReference type="SAM" id="Phobius"/>
    </source>
</evidence>
<organism evidence="2 3">
    <name type="scientific">Atlanticothrix silvestris CENA357</name>
    <dbReference type="NCBI Taxonomy" id="1725252"/>
    <lineage>
        <taxon>Bacteria</taxon>
        <taxon>Bacillati</taxon>
        <taxon>Cyanobacteriota</taxon>
        <taxon>Cyanophyceae</taxon>
        <taxon>Nostocales</taxon>
        <taxon>Nodulariaceae</taxon>
        <taxon>Atlanticothrix</taxon>
        <taxon>Atlanticothrix silvestris</taxon>
    </lineage>
</organism>
<proteinExistence type="predicted"/>
<name>A0A8J7L0W4_9CYAN</name>